<evidence type="ECO:0000256" key="8">
    <source>
        <dbReference type="PIRNR" id="PIRNR006431"/>
    </source>
</evidence>
<dbReference type="NCBIfam" id="TIGR01249">
    <property type="entry name" value="pro_imino_pep_1"/>
    <property type="match status" value="1"/>
</dbReference>
<feature type="domain" description="AB hydrolase-1" evidence="11">
    <location>
        <begin position="39"/>
        <end position="298"/>
    </location>
</feature>
<feature type="active site" description="Proton donor" evidence="9">
    <location>
        <position position="297"/>
    </location>
</feature>
<comment type="similarity">
    <text evidence="3 8 10">Belongs to the peptidase S33 family.</text>
</comment>
<evidence type="ECO:0000256" key="3">
    <source>
        <dbReference type="ARBA" id="ARBA00010088"/>
    </source>
</evidence>
<evidence type="ECO:0000256" key="9">
    <source>
        <dbReference type="PIRSR" id="PIRSR006431-1"/>
    </source>
</evidence>
<evidence type="ECO:0000256" key="7">
    <source>
        <dbReference type="ARBA" id="ARBA00022801"/>
    </source>
</evidence>
<dbReference type="InterPro" id="IPR002410">
    <property type="entry name" value="Peptidase_S33"/>
</dbReference>
<evidence type="ECO:0000256" key="5">
    <source>
        <dbReference type="ARBA" id="ARBA00022490"/>
    </source>
</evidence>
<keyword evidence="6 8" id="KW-0645">Protease</keyword>
<dbReference type="SUPFAM" id="SSF53474">
    <property type="entry name" value="alpha/beta-Hydrolases"/>
    <property type="match status" value="1"/>
</dbReference>
<dbReference type="GO" id="GO:0004177">
    <property type="term" value="F:aminopeptidase activity"/>
    <property type="evidence" value="ECO:0007669"/>
    <property type="project" value="UniProtKB-UniRule"/>
</dbReference>
<dbReference type="RefSeq" id="WP_192749848.1">
    <property type="nucleotide sequence ID" value="NZ_BAABJL010000074.1"/>
</dbReference>
<evidence type="ECO:0000313" key="12">
    <source>
        <dbReference type="EMBL" id="MBE1605521.1"/>
    </source>
</evidence>
<keyword evidence="13" id="KW-1185">Reference proteome</keyword>
<dbReference type="InterPro" id="IPR000073">
    <property type="entry name" value="AB_hydrolase_1"/>
</dbReference>
<dbReference type="PRINTS" id="PR00793">
    <property type="entry name" value="PROAMNOPTASE"/>
</dbReference>
<dbReference type="PANTHER" id="PTHR43722">
    <property type="entry name" value="PROLINE IMINOPEPTIDASE"/>
    <property type="match status" value="1"/>
</dbReference>
<evidence type="ECO:0000256" key="6">
    <source>
        <dbReference type="ARBA" id="ARBA00022670"/>
    </source>
</evidence>
<dbReference type="EC" id="3.4.11.5" evidence="8 10"/>
<dbReference type="GO" id="GO:0005737">
    <property type="term" value="C:cytoplasm"/>
    <property type="evidence" value="ECO:0007669"/>
    <property type="project" value="UniProtKB-SubCell"/>
</dbReference>
<reference evidence="12" key="1">
    <citation type="submission" date="2020-10" db="EMBL/GenBank/DDBJ databases">
        <title>Sequencing the genomes of 1000 actinobacteria strains.</title>
        <authorList>
            <person name="Klenk H.-P."/>
        </authorList>
    </citation>
    <scope>NUCLEOTIDE SEQUENCE</scope>
    <source>
        <strain evidence="12">DSM 45354</strain>
    </source>
</reference>
<organism evidence="12 13">
    <name type="scientific">Actinopolymorpha pittospori</name>
    <dbReference type="NCBI Taxonomy" id="648752"/>
    <lineage>
        <taxon>Bacteria</taxon>
        <taxon>Bacillati</taxon>
        <taxon>Actinomycetota</taxon>
        <taxon>Actinomycetes</taxon>
        <taxon>Propionibacteriales</taxon>
        <taxon>Actinopolymorphaceae</taxon>
        <taxon>Actinopolymorpha</taxon>
    </lineage>
</organism>
<dbReference type="AlphaFoldDB" id="A0A927RHU2"/>
<name>A0A927RHU2_9ACTN</name>
<dbReference type="PANTHER" id="PTHR43722:SF1">
    <property type="entry name" value="PROLINE IMINOPEPTIDASE"/>
    <property type="match status" value="1"/>
</dbReference>
<comment type="catalytic activity">
    <reaction evidence="1 8 10">
        <text>Release of N-terminal proline from a peptide.</text>
        <dbReference type="EC" id="3.4.11.5"/>
    </reaction>
</comment>
<comment type="subcellular location">
    <subcellularLocation>
        <location evidence="2 8">Cytoplasm</location>
    </subcellularLocation>
</comment>
<dbReference type="Gene3D" id="3.40.50.1820">
    <property type="entry name" value="alpha/beta hydrolase"/>
    <property type="match status" value="1"/>
</dbReference>
<dbReference type="GO" id="GO:0006508">
    <property type="term" value="P:proteolysis"/>
    <property type="evidence" value="ECO:0007669"/>
    <property type="project" value="UniProtKB-KW"/>
</dbReference>
<keyword evidence="5 8" id="KW-0963">Cytoplasm</keyword>
<proteinExistence type="inferred from homology"/>
<comment type="caution">
    <text evidence="12">The sequence shown here is derived from an EMBL/GenBank/DDBJ whole genome shotgun (WGS) entry which is preliminary data.</text>
</comment>
<evidence type="ECO:0000256" key="1">
    <source>
        <dbReference type="ARBA" id="ARBA00001585"/>
    </source>
</evidence>
<evidence type="ECO:0000256" key="2">
    <source>
        <dbReference type="ARBA" id="ARBA00004496"/>
    </source>
</evidence>
<accession>A0A927RHU2</accession>
<dbReference type="Proteomes" id="UP000638648">
    <property type="component" value="Unassembled WGS sequence"/>
</dbReference>
<keyword evidence="7 8" id="KW-0378">Hydrolase</keyword>
<protein>
    <recommendedName>
        <fullName evidence="8 10">Proline iminopeptidase</fullName>
        <shortName evidence="8">PIP</shortName>
        <ecNumber evidence="8 10">3.4.11.5</ecNumber>
    </recommendedName>
    <alternativeName>
        <fullName evidence="8">Prolyl aminopeptidase</fullName>
    </alternativeName>
</protein>
<evidence type="ECO:0000259" key="11">
    <source>
        <dbReference type="Pfam" id="PF00561"/>
    </source>
</evidence>
<keyword evidence="4 8" id="KW-0031">Aminopeptidase</keyword>
<evidence type="ECO:0000256" key="10">
    <source>
        <dbReference type="RuleBase" id="RU003421"/>
    </source>
</evidence>
<evidence type="ECO:0000313" key="13">
    <source>
        <dbReference type="Proteomes" id="UP000638648"/>
    </source>
</evidence>
<dbReference type="Pfam" id="PF00561">
    <property type="entry name" value="Abhydrolase_1"/>
    <property type="match status" value="1"/>
</dbReference>
<dbReference type="EMBL" id="JADBEM010000001">
    <property type="protein sequence ID" value="MBE1605521.1"/>
    <property type="molecule type" value="Genomic_DNA"/>
</dbReference>
<feature type="active site" evidence="9">
    <location>
        <position position="269"/>
    </location>
</feature>
<dbReference type="PIRSF" id="PIRSF006431">
    <property type="entry name" value="Pept_S33"/>
    <property type="match status" value="1"/>
</dbReference>
<feature type="active site" description="Nucleophile" evidence="9">
    <location>
        <position position="114"/>
    </location>
</feature>
<dbReference type="InterPro" id="IPR029058">
    <property type="entry name" value="AB_hydrolase_fold"/>
</dbReference>
<sequence>MSAYPLIEPYDSGQLDVGDGHSIYWETVGLPAGTPAVWLHGGPGGGSAPGHRRHFDPSRYRAVIFDQRGCGRSRPLASDPDADLSTNTTDHLVRDLERLRTHLDIDRWVVAGVSWGVTLGLVYAERHPERVLGMAFAAVSAGRWQTMQWMTRDMGRVFPREWERFAELVPEAERGGDLAAAYARLLASPDPALREEATRRWCAWEDTHVSLAPGHRPDVSVADVSWQQVFARLVTHYRGHRRFLADNEVMANLHRINHIPAVLIHGRYDVSGPLDTAWELHKAWPASRLVVVDDAGHFTGSMGRELTAALDSMSRVQSPSQAP</sequence>
<gene>
    <name evidence="12" type="ORF">HEB94_002369</name>
</gene>
<evidence type="ECO:0000256" key="4">
    <source>
        <dbReference type="ARBA" id="ARBA00022438"/>
    </source>
</evidence>
<dbReference type="InterPro" id="IPR005944">
    <property type="entry name" value="Pro_iminopeptidase"/>
</dbReference>